<name>A0A1D2YUX5_9BACI</name>
<evidence type="ECO:0000256" key="1">
    <source>
        <dbReference type="ARBA" id="ARBA00022490"/>
    </source>
</evidence>
<sequence length="149" mass="17220">MKKLKNTRFGEIDYKDEDIIVFENGIPGFEDEKEFIIIPMEKDGQLSVLQSIKTPVLSFIIANPFVFFHDYEFEIDEQTKAELSIEKIENVTVWGILTISEDFQKSTINLKAPLIINLKSKKGKQLILDRQNYLTKTPLFPHLNKEGGK</sequence>
<dbReference type="NCBIfam" id="NF009793">
    <property type="entry name" value="PRK13285.1-1"/>
    <property type="match status" value="1"/>
</dbReference>
<dbReference type="EMBL" id="MIJF01000021">
    <property type="protein sequence ID" value="OEF99499.1"/>
    <property type="molecule type" value="Genomic_DNA"/>
</dbReference>
<dbReference type="GO" id="GO:0005737">
    <property type="term" value="C:cytoplasm"/>
    <property type="evidence" value="ECO:0007669"/>
    <property type="project" value="UniProtKB-SubCell"/>
</dbReference>
<keyword evidence="4" id="KW-0143">Chaperone</keyword>
<evidence type="ECO:0000313" key="6">
    <source>
        <dbReference type="Proteomes" id="UP000243739"/>
    </source>
</evidence>
<dbReference type="RefSeq" id="WP_069656622.1">
    <property type="nucleotide sequence ID" value="NZ_MIJF01000021.1"/>
</dbReference>
<comment type="function">
    <text evidence="4">Acts as an anti-CsrA protein, binds CsrA and prevents it from repressing translation of its target genes, one of which is flagellin. Binds to flagellin and participates in the assembly of the flagellum.</text>
</comment>
<keyword evidence="2 4" id="KW-1005">Bacterial flagellum biogenesis</keyword>
<keyword evidence="6" id="KW-1185">Reference proteome</keyword>
<dbReference type="AlphaFoldDB" id="A0A1D2YUX5"/>
<dbReference type="PANTHER" id="PTHR39190">
    <property type="entry name" value="FLAGELLAR ASSEMBLY FACTOR FLIW"/>
    <property type="match status" value="1"/>
</dbReference>
<dbReference type="Proteomes" id="UP000243739">
    <property type="component" value="Unassembled WGS sequence"/>
</dbReference>
<dbReference type="GO" id="GO:0044780">
    <property type="term" value="P:bacterial-type flagellum assembly"/>
    <property type="evidence" value="ECO:0007669"/>
    <property type="project" value="UniProtKB-UniRule"/>
</dbReference>
<keyword evidence="1 4" id="KW-0963">Cytoplasm</keyword>
<dbReference type="InterPro" id="IPR024046">
    <property type="entry name" value="Flagellar_assmbl_FliW_dom_sf"/>
</dbReference>
<evidence type="ECO:0000256" key="2">
    <source>
        <dbReference type="ARBA" id="ARBA00022795"/>
    </source>
</evidence>
<comment type="subunit">
    <text evidence="4">Interacts with translational regulator CsrA and flagellin(s).</text>
</comment>
<reference evidence="5 6" key="1">
    <citation type="submission" date="2016-09" db="EMBL/GenBank/DDBJ databases">
        <title>Draft genome sequence for the type strain of Vulcanibacillus modesticaldus BR, a strictly anaerobic, moderately thermophilic, and nitrate-reducing bacterium from deep sea-hydrothermal vents of the Mid-Atlantic Ridge.</title>
        <authorList>
            <person name="Abin C.A."/>
            <person name="Hollibaugh J.T."/>
        </authorList>
    </citation>
    <scope>NUCLEOTIDE SEQUENCE [LARGE SCALE GENOMIC DNA]</scope>
    <source>
        <strain evidence="5 6">BR</strain>
    </source>
</reference>
<keyword evidence="3 4" id="KW-0810">Translation regulation</keyword>
<dbReference type="HAMAP" id="MF_01185">
    <property type="entry name" value="FliW"/>
    <property type="match status" value="1"/>
</dbReference>
<comment type="subcellular location">
    <subcellularLocation>
        <location evidence="4">Cytoplasm</location>
    </subcellularLocation>
</comment>
<comment type="similarity">
    <text evidence="4">Belongs to the FliW family.</text>
</comment>
<gene>
    <name evidence="4" type="primary">fliW</name>
    <name evidence="5" type="ORF">BHF71_08755</name>
</gene>
<dbReference type="Pfam" id="PF02623">
    <property type="entry name" value="FliW"/>
    <property type="match status" value="1"/>
</dbReference>
<dbReference type="Gene3D" id="2.30.290.10">
    <property type="entry name" value="BH3618-like"/>
    <property type="match status" value="1"/>
</dbReference>
<proteinExistence type="inferred from homology"/>
<dbReference type="PANTHER" id="PTHR39190:SF1">
    <property type="entry name" value="FLAGELLAR ASSEMBLY FACTOR FLIW"/>
    <property type="match status" value="1"/>
</dbReference>
<protein>
    <recommendedName>
        <fullName evidence="4">Flagellar assembly factor FliW</fullName>
    </recommendedName>
</protein>
<accession>A0A1D2YUX5</accession>
<dbReference type="InterPro" id="IPR003775">
    <property type="entry name" value="Flagellar_assembly_factor_FliW"/>
</dbReference>
<comment type="caution">
    <text evidence="5">The sequence shown here is derived from an EMBL/GenBank/DDBJ whole genome shotgun (WGS) entry which is preliminary data.</text>
</comment>
<dbReference type="OrthoDB" id="9801235at2"/>
<dbReference type="SUPFAM" id="SSF141457">
    <property type="entry name" value="BH3618-like"/>
    <property type="match status" value="1"/>
</dbReference>
<dbReference type="STRING" id="337097.BHF71_08755"/>
<organism evidence="5 6">
    <name type="scientific">Vulcanibacillus modesticaldus</name>
    <dbReference type="NCBI Taxonomy" id="337097"/>
    <lineage>
        <taxon>Bacteria</taxon>
        <taxon>Bacillati</taxon>
        <taxon>Bacillota</taxon>
        <taxon>Bacilli</taxon>
        <taxon>Bacillales</taxon>
        <taxon>Bacillaceae</taxon>
        <taxon>Vulcanibacillus</taxon>
    </lineage>
</organism>
<evidence type="ECO:0000256" key="4">
    <source>
        <dbReference type="HAMAP-Rule" id="MF_01185"/>
    </source>
</evidence>
<dbReference type="GO" id="GO:0006417">
    <property type="term" value="P:regulation of translation"/>
    <property type="evidence" value="ECO:0007669"/>
    <property type="project" value="UniProtKB-KW"/>
</dbReference>
<evidence type="ECO:0000313" key="5">
    <source>
        <dbReference type="EMBL" id="OEF99499.1"/>
    </source>
</evidence>
<evidence type="ECO:0000256" key="3">
    <source>
        <dbReference type="ARBA" id="ARBA00022845"/>
    </source>
</evidence>